<evidence type="ECO:0000313" key="1">
    <source>
        <dbReference type="EMBL" id="KAH6641452.1"/>
    </source>
</evidence>
<dbReference type="EMBL" id="JAGIZQ010000002">
    <property type="protein sequence ID" value="KAH6641452.1"/>
    <property type="molecule type" value="Genomic_DNA"/>
</dbReference>
<evidence type="ECO:0000313" key="2">
    <source>
        <dbReference type="Proteomes" id="UP000724584"/>
    </source>
</evidence>
<proteinExistence type="predicted"/>
<comment type="caution">
    <text evidence="1">The sequence shown here is derived from an EMBL/GenBank/DDBJ whole genome shotgun (WGS) entry which is preliminary data.</text>
</comment>
<name>A0ACB7PNV9_9PEZI</name>
<reference evidence="1 2" key="1">
    <citation type="journal article" date="2021" name="Nat. Commun.">
        <title>Genetic determinants of endophytism in the Arabidopsis root mycobiome.</title>
        <authorList>
            <person name="Mesny F."/>
            <person name="Miyauchi S."/>
            <person name="Thiergart T."/>
            <person name="Pickel B."/>
            <person name="Atanasova L."/>
            <person name="Karlsson M."/>
            <person name="Huettel B."/>
            <person name="Barry K.W."/>
            <person name="Haridas S."/>
            <person name="Chen C."/>
            <person name="Bauer D."/>
            <person name="Andreopoulos W."/>
            <person name="Pangilinan J."/>
            <person name="LaButti K."/>
            <person name="Riley R."/>
            <person name="Lipzen A."/>
            <person name="Clum A."/>
            <person name="Drula E."/>
            <person name="Henrissat B."/>
            <person name="Kohler A."/>
            <person name="Grigoriev I.V."/>
            <person name="Martin F.M."/>
            <person name="Hacquard S."/>
        </authorList>
    </citation>
    <scope>NUCLEOTIDE SEQUENCE [LARGE SCALE GENOMIC DNA]</scope>
    <source>
        <strain evidence="1 2">MPI-SDFR-AT-0079</strain>
    </source>
</reference>
<sequence length="557" mass="59372">MRQTTLHLYARSPAGSARLLSPGTTSSCHTPCPSFLTIQRRLQHQHRTFHVTPIHHRRPPPIRIAKIQPPPPQPKPQAQAQPKTTTTTTTPQPSPPQPPSSSNQKSKSKFRYRNELLFLLAALALFTPTLTLTSPTNPNTHRPLNTETFAPFTVTAREDVSPTAFILTVVPTASAAGAAAAAGVAEGGAKGGEGAATVAWLGKKAGGGGGEEVVGRTVEEVEKAWRAGLWALEVKQPELMVARDYTPLPEGVGEGGVEGGESVDGEGGKLRLYVRRMERGEVSNYLARMKVGDEVELRGPKLGFDLRARVGVEDHGDAEGGDMGEKKKVVFLAGGTGISPALQAAKALLDNPGVEMEVVWANRRREDCVGCDGGEQQGAVVAMLEEFRRKYEGRFKYSCTVDGEGTFIDAGTIARVTQPIPSPSAPTLAPTQGQTAWGLWPSRGTSQKSNAVSQPLSTVNSDACSYHSPKELVVSDESDPHAGADTKSCQCKDIDGNIVRGGKNLLMVSGPEGFVKHLAGAKVWGAGKEMQGPVKGVIGDLKKQNPSLEEDWLVLKM</sequence>
<dbReference type="Proteomes" id="UP000724584">
    <property type="component" value="Unassembled WGS sequence"/>
</dbReference>
<accession>A0ACB7PNV9</accession>
<gene>
    <name evidence="1" type="ORF">F5144DRAFT_627472</name>
</gene>
<keyword evidence="2" id="KW-1185">Reference proteome</keyword>
<organism evidence="1 2">
    <name type="scientific">Chaetomium tenue</name>
    <dbReference type="NCBI Taxonomy" id="1854479"/>
    <lineage>
        <taxon>Eukaryota</taxon>
        <taxon>Fungi</taxon>
        <taxon>Dikarya</taxon>
        <taxon>Ascomycota</taxon>
        <taxon>Pezizomycotina</taxon>
        <taxon>Sordariomycetes</taxon>
        <taxon>Sordariomycetidae</taxon>
        <taxon>Sordariales</taxon>
        <taxon>Chaetomiaceae</taxon>
        <taxon>Chaetomium</taxon>
    </lineage>
</organism>
<protein>
    <submittedName>
        <fullName evidence="1">Uncharacterized protein</fullName>
    </submittedName>
</protein>